<dbReference type="GeneID" id="93150380"/>
<evidence type="ECO:0000313" key="6">
    <source>
        <dbReference type="Proteomes" id="UP000434223"/>
    </source>
</evidence>
<dbReference type="Proteomes" id="UP000263014">
    <property type="component" value="Unassembled WGS sequence"/>
</dbReference>
<evidence type="ECO:0000313" key="5">
    <source>
        <dbReference type="Proteomes" id="UP000263014"/>
    </source>
</evidence>
<feature type="compositionally biased region" description="Polar residues" evidence="1">
    <location>
        <begin position="94"/>
        <end position="104"/>
    </location>
</feature>
<organism evidence="3 6">
    <name type="scientific">Hungatella hathewayi</name>
    <dbReference type="NCBI Taxonomy" id="154046"/>
    <lineage>
        <taxon>Bacteria</taxon>
        <taxon>Bacillati</taxon>
        <taxon>Bacillota</taxon>
        <taxon>Clostridia</taxon>
        <taxon>Lachnospirales</taxon>
        <taxon>Lachnospiraceae</taxon>
        <taxon>Hungatella</taxon>
    </lineage>
</organism>
<feature type="transmembrane region" description="Helical" evidence="2">
    <location>
        <begin position="9"/>
        <end position="29"/>
    </location>
</feature>
<name>A0A174WNU9_9FIRM</name>
<reference evidence="4 5" key="1">
    <citation type="submission" date="2018-08" db="EMBL/GenBank/DDBJ databases">
        <title>A genome reference for cultivated species of the human gut microbiota.</title>
        <authorList>
            <person name="Zou Y."/>
            <person name="Xue W."/>
            <person name="Luo G."/>
        </authorList>
    </citation>
    <scope>NUCLEOTIDE SEQUENCE [LARGE SCALE GENOMIC DNA]</scope>
    <source>
        <strain evidence="4 5">TM09-12</strain>
    </source>
</reference>
<dbReference type="OrthoDB" id="2666372at2"/>
<dbReference type="AlphaFoldDB" id="A0A174WNU9"/>
<evidence type="ECO:0000313" key="3">
    <source>
        <dbReference type="EMBL" id="MUB62614.1"/>
    </source>
</evidence>
<keyword evidence="2" id="KW-1133">Transmembrane helix</keyword>
<reference evidence="3 6" key="2">
    <citation type="submission" date="2019-09" db="EMBL/GenBank/DDBJ databases">
        <title>Draft genome sequencing of Hungatella hathewayi 123Y-2.</title>
        <authorList>
            <person name="Lv Q."/>
            <person name="Li S."/>
        </authorList>
    </citation>
    <scope>NUCLEOTIDE SEQUENCE [LARGE SCALE GENOMIC DNA]</scope>
    <source>
        <strain evidence="3 6">123Y-2</strain>
    </source>
</reference>
<dbReference type="EMBL" id="QSON01000003">
    <property type="protein sequence ID" value="RGJ06120.1"/>
    <property type="molecule type" value="Genomic_DNA"/>
</dbReference>
<feature type="compositionally biased region" description="Acidic residues" evidence="1">
    <location>
        <begin position="173"/>
        <end position="182"/>
    </location>
</feature>
<keyword evidence="2" id="KW-0472">Membrane</keyword>
<proteinExistence type="predicted"/>
<feature type="region of interest" description="Disordered" evidence="1">
    <location>
        <begin position="32"/>
        <end position="182"/>
    </location>
</feature>
<dbReference type="Pfam" id="PF20187">
    <property type="entry name" value="DUF6550"/>
    <property type="match status" value="1"/>
</dbReference>
<evidence type="ECO:0000256" key="2">
    <source>
        <dbReference type="SAM" id="Phobius"/>
    </source>
</evidence>
<dbReference type="InterPro" id="IPR046680">
    <property type="entry name" value="DUF6550"/>
</dbReference>
<protein>
    <submittedName>
        <fullName evidence="3">Uncharacterized protein</fullName>
    </submittedName>
</protein>
<comment type="caution">
    <text evidence="3">The sequence shown here is derived from an EMBL/GenBank/DDBJ whole genome shotgun (WGS) entry which is preliminary data.</text>
</comment>
<accession>A0A174WNU9</accession>
<evidence type="ECO:0000256" key="1">
    <source>
        <dbReference type="SAM" id="MobiDB-lite"/>
    </source>
</evidence>
<sequence length="196" mass="21318">MSDKVKKGMIIAGCVVCCIVLVVMIASNFKGPAKTKDKLAESQSTEIEVKPDIKKSELDKKPKETDSKKEESKKEPETTEGQPESEEGKEGDQDNGQPVQNIQPRVTKPETPDQEVLKNPNQKPDGESVEGVPVPENHDEVQQPETDTVPGAAPEGESQEGKIYAPGFGWIDDIGEGEGIEDSEIYENGNKIGIMD</sequence>
<dbReference type="Proteomes" id="UP000434223">
    <property type="component" value="Unassembled WGS sequence"/>
</dbReference>
<keyword evidence="2" id="KW-0812">Transmembrane</keyword>
<gene>
    <name evidence="4" type="ORF">DXD79_09010</name>
    <name evidence="3" type="ORF">GNE07_05975</name>
</gene>
<dbReference type="EMBL" id="WNME01000003">
    <property type="protein sequence ID" value="MUB62614.1"/>
    <property type="molecule type" value="Genomic_DNA"/>
</dbReference>
<evidence type="ECO:0000313" key="4">
    <source>
        <dbReference type="EMBL" id="RGJ06120.1"/>
    </source>
</evidence>
<dbReference type="RefSeq" id="WP_006777183.1">
    <property type="nucleotide sequence ID" value="NZ_CABJBJ010000011.1"/>
</dbReference>
<feature type="compositionally biased region" description="Basic and acidic residues" evidence="1">
    <location>
        <begin position="47"/>
        <end position="77"/>
    </location>
</feature>